<keyword evidence="2" id="KW-0808">Transferase</keyword>
<dbReference type="GO" id="GO:0032259">
    <property type="term" value="P:methylation"/>
    <property type="evidence" value="ECO:0007669"/>
    <property type="project" value="UniProtKB-KW"/>
</dbReference>
<dbReference type="GO" id="GO:0008757">
    <property type="term" value="F:S-adenosylmethionine-dependent methyltransferase activity"/>
    <property type="evidence" value="ECO:0007669"/>
    <property type="project" value="InterPro"/>
</dbReference>
<dbReference type="Proteomes" id="UP000032668">
    <property type="component" value="Unassembled WGS sequence"/>
</dbReference>
<dbReference type="PANTHER" id="PTHR45036:SF1">
    <property type="entry name" value="METHYLTRANSFERASE LIKE 7A"/>
    <property type="match status" value="1"/>
</dbReference>
<dbReference type="InterPro" id="IPR052356">
    <property type="entry name" value="Thiol_S-MT"/>
</dbReference>
<dbReference type="RefSeq" id="WP_048880432.1">
    <property type="nucleotide sequence ID" value="NZ_BANC01000145.1"/>
</dbReference>
<dbReference type="Gene3D" id="3.40.50.150">
    <property type="entry name" value="Vaccinia Virus protein VP39"/>
    <property type="match status" value="1"/>
</dbReference>
<dbReference type="Pfam" id="PF08241">
    <property type="entry name" value="Methyltransf_11"/>
    <property type="match status" value="1"/>
</dbReference>
<dbReference type="SUPFAM" id="SSF53335">
    <property type="entry name" value="S-adenosyl-L-methionine-dependent methyltransferases"/>
    <property type="match status" value="1"/>
</dbReference>
<keyword evidence="2" id="KW-0489">Methyltransferase</keyword>
<dbReference type="CDD" id="cd02440">
    <property type="entry name" value="AdoMet_MTases"/>
    <property type="match status" value="1"/>
</dbReference>
<dbReference type="EMBL" id="BANC01000145">
    <property type="protein sequence ID" value="GAN82047.1"/>
    <property type="molecule type" value="Genomic_DNA"/>
</dbReference>
<reference evidence="2 3" key="1">
    <citation type="submission" date="2012-11" db="EMBL/GenBank/DDBJ databases">
        <title>Whole genome sequence of Acidocella aminolytica 101 = DSM 11237.</title>
        <authorList>
            <person name="Azuma Y."/>
            <person name="Higashiura N."/>
            <person name="Hirakawa H."/>
            <person name="Matsushita K."/>
        </authorList>
    </citation>
    <scope>NUCLEOTIDE SEQUENCE [LARGE SCALE GENOMIC DNA]</scope>
    <source>
        <strain evidence="3">101 / DSM 11237</strain>
    </source>
</reference>
<accession>A0A0D6PK32</accession>
<dbReference type="InterPro" id="IPR013216">
    <property type="entry name" value="Methyltransf_11"/>
</dbReference>
<proteinExistence type="predicted"/>
<dbReference type="InterPro" id="IPR029063">
    <property type="entry name" value="SAM-dependent_MTases_sf"/>
</dbReference>
<dbReference type="AlphaFoldDB" id="A0A0D6PK32"/>
<comment type="caution">
    <text evidence="2">The sequence shown here is derived from an EMBL/GenBank/DDBJ whole genome shotgun (WGS) entry which is preliminary data.</text>
</comment>
<dbReference type="OrthoDB" id="9787738at2"/>
<gene>
    <name evidence="2" type="ORF">Aam_148_003</name>
</gene>
<feature type="domain" description="Methyltransferase type 11" evidence="1">
    <location>
        <begin position="38"/>
        <end position="133"/>
    </location>
</feature>
<organism evidence="2 3">
    <name type="scientific">Acidocella aminolytica 101 = DSM 11237</name>
    <dbReference type="NCBI Taxonomy" id="1120923"/>
    <lineage>
        <taxon>Bacteria</taxon>
        <taxon>Pseudomonadati</taxon>
        <taxon>Pseudomonadota</taxon>
        <taxon>Alphaproteobacteria</taxon>
        <taxon>Acetobacterales</taxon>
        <taxon>Acidocellaceae</taxon>
        <taxon>Acidocella</taxon>
    </lineage>
</organism>
<dbReference type="PANTHER" id="PTHR45036">
    <property type="entry name" value="METHYLTRANSFERASE LIKE 7B"/>
    <property type="match status" value="1"/>
</dbReference>
<evidence type="ECO:0000313" key="2">
    <source>
        <dbReference type="EMBL" id="GAN82047.1"/>
    </source>
</evidence>
<dbReference type="STRING" id="1120923.SAMN02746095_03083"/>
<protein>
    <submittedName>
        <fullName evidence="2">Methyltransferase</fullName>
    </submittedName>
</protein>
<keyword evidence="3" id="KW-1185">Reference proteome</keyword>
<evidence type="ECO:0000259" key="1">
    <source>
        <dbReference type="Pfam" id="PF08241"/>
    </source>
</evidence>
<sequence length="204" mass="22617">MNFYERHILPPLLNFVMGQKQLKPFRERVIAGATGDVLELGIGSGLNLTHYGNSVRSVTGVEPSAELLKMAEQLVDRAIVPVKLLKTSAEGLPMESASFDTVITTWTLCTIPNAHMALQEARRVLRPGGTLLFVEHGRAPDANVARWQDRLDHVWGCIAGGCHLNRQIDALITDAGFDIQILHHHRISGPRTHTYLYEGQARPQ</sequence>
<evidence type="ECO:0000313" key="3">
    <source>
        <dbReference type="Proteomes" id="UP000032668"/>
    </source>
</evidence>
<name>A0A0D6PK32_9PROT</name>